<evidence type="ECO:0000313" key="8">
    <source>
        <dbReference type="EMBL" id="KAG6378768.1"/>
    </source>
</evidence>
<dbReference type="AlphaFoldDB" id="A0A8I3ACU8"/>
<feature type="compositionally biased region" description="Polar residues" evidence="6">
    <location>
        <begin position="250"/>
        <end position="266"/>
    </location>
</feature>
<feature type="transmembrane region" description="Helical" evidence="7">
    <location>
        <begin position="6"/>
        <end position="31"/>
    </location>
</feature>
<dbReference type="Pfam" id="PF04148">
    <property type="entry name" value="Erv26"/>
    <property type="match status" value="1"/>
</dbReference>
<feature type="region of interest" description="Disordered" evidence="6">
    <location>
        <begin position="280"/>
        <end position="301"/>
    </location>
</feature>
<dbReference type="PANTHER" id="PTHR13144:SF0">
    <property type="entry name" value="PROTEIN TEX261"/>
    <property type="match status" value="1"/>
</dbReference>
<comment type="subcellular location">
    <subcellularLocation>
        <location evidence="1">Membrane</location>
        <topology evidence="1">Multi-pass membrane protein</topology>
    </subcellularLocation>
</comment>
<feature type="transmembrane region" description="Helical" evidence="7">
    <location>
        <begin position="96"/>
        <end position="114"/>
    </location>
</feature>
<name>A0A8I3ACU8_9AGAM</name>
<proteinExistence type="inferred from homology"/>
<sequence length="301" mass="33104">MFLLHYLSYVAAVAAFVFVTLSLASGLLYISELIEEHSRLAKLIGQRAIYATITLHLLLYVTDSLPLLQTLFSIICHCIYLQNFSTHWPLISLSSISFISSCALAIANHFMWFMHFSHLARDARQSYRHRGSLPNAPGFTDMATFFGICVWLVPLFLFLSLSANDNALPTSSGIMDSSSRSPSLVGARQPKSSLFKSMFSVFSKDRILASDKSVGLITPPPTASAPIYPLPSPSASSLHSSFLPPPPRSARTSSHVSQSEVDSTSFQHCRFPRHSPEVVVDGSSMLSPRRIPSSGRNCSFE</sequence>
<dbReference type="EMBL" id="JAGFBS010000006">
    <property type="protein sequence ID" value="KAG6378768.1"/>
    <property type="molecule type" value="Genomic_DNA"/>
</dbReference>
<keyword evidence="5 7" id="KW-0472">Membrane</keyword>
<evidence type="ECO:0000256" key="7">
    <source>
        <dbReference type="SAM" id="Phobius"/>
    </source>
</evidence>
<dbReference type="PANTHER" id="PTHR13144">
    <property type="entry name" value="TEX261 PROTEIN"/>
    <property type="match status" value="1"/>
</dbReference>
<dbReference type="OrthoDB" id="28257at2759"/>
<evidence type="ECO:0000256" key="6">
    <source>
        <dbReference type="SAM" id="MobiDB-lite"/>
    </source>
</evidence>
<gene>
    <name evidence="8" type="ORF">JVT61DRAFT_13043</name>
</gene>
<dbReference type="Proteomes" id="UP000683000">
    <property type="component" value="Unassembled WGS sequence"/>
</dbReference>
<keyword evidence="3 7" id="KW-0812">Transmembrane</keyword>
<dbReference type="GO" id="GO:0000139">
    <property type="term" value="C:Golgi membrane"/>
    <property type="evidence" value="ECO:0007669"/>
    <property type="project" value="TreeGrafter"/>
</dbReference>
<organism evidence="8 9">
    <name type="scientific">Boletus reticuloceps</name>
    <dbReference type="NCBI Taxonomy" id="495285"/>
    <lineage>
        <taxon>Eukaryota</taxon>
        <taxon>Fungi</taxon>
        <taxon>Dikarya</taxon>
        <taxon>Basidiomycota</taxon>
        <taxon>Agaricomycotina</taxon>
        <taxon>Agaricomycetes</taxon>
        <taxon>Agaricomycetidae</taxon>
        <taxon>Boletales</taxon>
        <taxon>Boletineae</taxon>
        <taxon>Boletaceae</taxon>
        <taxon>Boletoideae</taxon>
        <taxon>Boletus</taxon>
    </lineage>
</organism>
<evidence type="ECO:0000256" key="2">
    <source>
        <dbReference type="ARBA" id="ARBA00008096"/>
    </source>
</evidence>
<protein>
    <submittedName>
        <fullName evidence="8">DUF396-domain-containing protein</fullName>
    </submittedName>
</protein>
<keyword evidence="4 7" id="KW-1133">Transmembrane helix</keyword>
<dbReference type="GO" id="GO:0097020">
    <property type="term" value="F:COPII receptor activity"/>
    <property type="evidence" value="ECO:0007669"/>
    <property type="project" value="InterPro"/>
</dbReference>
<dbReference type="GO" id="GO:0005789">
    <property type="term" value="C:endoplasmic reticulum membrane"/>
    <property type="evidence" value="ECO:0007669"/>
    <property type="project" value="TreeGrafter"/>
</dbReference>
<dbReference type="InterPro" id="IPR007277">
    <property type="entry name" value="Svp26/Tex261"/>
</dbReference>
<accession>A0A8I3ACU8</accession>
<evidence type="ECO:0000256" key="4">
    <source>
        <dbReference type="ARBA" id="ARBA00022989"/>
    </source>
</evidence>
<feature type="region of interest" description="Disordered" evidence="6">
    <location>
        <begin position="238"/>
        <end position="266"/>
    </location>
</feature>
<evidence type="ECO:0000256" key="3">
    <source>
        <dbReference type="ARBA" id="ARBA00022692"/>
    </source>
</evidence>
<comment type="similarity">
    <text evidence="2">Belongs to the SVP26 family.</text>
</comment>
<evidence type="ECO:0000313" key="9">
    <source>
        <dbReference type="Proteomes" id="UP000683000"/>
    </source>
</evidence>
<keyword evidence="9" id="KW-1185">Reference proteome</keyword>
<evidence type="ECO:0000256" key="1">
    <source>
        <dbReference type="ARBA" id="ARBA00004141"/>
    </source>
</evidence>
<feature type="transmembrane region" description="Helical" evidence="7">
    <location>
        <begin position="142"/>
        <end position="161"/>
    </location>
</feature>
<evidence type="ECO:0000256" key="5">
    <source>
        <dbReference type="ARBA" id="ARBA00023136"/>
    </source>
</evidence>
<reference evidence="8" key="1">
    <citation type="submission" date="2021-03" db="EMBL/GenBank/DDBJ databases">
        <title>Evolutionary innovations through gain and loss of genes in the ectomycorrhizal Boletales.</title>
        <authorList>
            <person name="Wu G."/>
            <person name="Miyauchi S."/>
            <person name="Morin E."/>
            <person name="Yang Z.-L."/>
            <person name="Xu J."/>
            <person name="Martin F.M."/>
        </authorList>
    </citation>
    <scope>NUCLEOTIDE SEQUENCE</scope>
    <source>
        <strain evidence="8">BR01</strain>
    </source>
</reference>
<dbReference type="GO" id="GO:0006888">
    <property type="term" value="P:endoplasmic reticulum to Golgi vesicle-mediated transport"/>
    <property type="evidence" value="ECO:0007669"/>
    <property type="project" value="InterPro"/>
</dbReference>
<dbReference type="GO" id="GO:0030134">
    <property type="term" value="C:COPII-coated ER to Golgi transport vesicle"/>
    <property type="evidence" value="ECO:0007669"/>
    <property type="project" value="TreeGrafter"/>
</dbReference>
<comment type="caution">
    <text evidence="8">The sequence shown here is derived from an EMBL/GenBank/DDBJ whole genome shotgun (WGS) entry which is preliminary data.</text>
</comment>